<dbReference type="Proteomes" id="UP000192756">
    <property type="component" value="Unassembled WGS sequence"/>
</dbReference>
<sequence length="189" mass="21570">MLKGCLFENGSGVKLLGELSDLKTLHDTVRKVRSVVVDYELAGTAASALLVDFLEKIEGAYSGRGLKEQAVIQHTDYTYYGFACSWVELLMINSLLRSLADYTVTDELDDVNMLLLEHLIRKAVVYMDREDVSGIRHYIGKPFVCLDIRRFITNFSFNNAEFEGRADRDYLKSIQQYLSTYFEGSKQHN</sequence>
<gene>
    <name evidence="1" type="ORF">SAMN04488524_3025</name>
</gene>
<dbReference type="OrthoDB" id="1122716at2"/>
<dbReference type="InterPro" id="IPR054199">
    <property type="entry name" value="DUF6904"/>
</dbReference>
<reference evidence="2" key="1">
    <citation type="submission" date="2017-04" db="EMBL/GenBank/DDBJ databases">
        <authorList>
            <person name="Varghese N."/>
            <person name="Submissions S."/>
        </authorList>
    </citation>
    <scope>NUCLEOTIDE SEQUENCE [LARGE SCALE GENOMIC DNA]</scope>
    <source>
        <strain evidence="2">DSM 12126</strain>
    </source>
</reference>
<accession>A0A1W2CMW6</accession>
<organism evidence="1 2">
    <name type="scientific">Pedobacter africanus</name>
    <dbReference type="NCBI Taxonomy" id="151894"/>
    <lineage>
        <taxon>Bacteria</taxon>
        <taxon>Pseudomonadati</taxon>
        <taxon>Bacteroidota</taxon>
        <taxon>Sphingobacteriia</taxon>
        <taxon>Sphingobacteriales</taxon>
        <taxon>Sphingobacteriaceae</taxon>
        <taxon>Pedobacter</taxon>
    </lineage>
</organism>
<name>A0A1W2CMW6_9SPHI</name>
<keyword evidence="2" id="KW-1185">Reference proteome</keyword>
<dbReference type="EMBL" id="FWXT01000002">
    <property type="protein sequence ID" value="SMC86585.1"/>
    <property type="molecule type" value="Genomic_DNA"/>
</dbReference>
<protein>
    <submittedName>
        <fullName evidence="1">Uncharacterized protein</fullName>
    </submittedName>
</protein>
<dbReference type="STRING" id="151894.SAMN04488524_3025"/>
<proteinExistence type="predicted"/>
<evidence type="ECO:0000313" key="2">
    <source>
        <dbReference type="Proteomes" id="UP000192756"/>
    </source>
</evidence>
<dbReference type="RefSeq" id="WP_084239848.1">
    <property type="nucleotide sequence ID" value="NZ_FWXT01000002.1"/>
</dbReference>
<dbReference type="AlphaFoldDB" id="A0A1W2CMW6"/>
<evidence type="ECO:0000313" key="1">
    <source>
        <dbReference type="EMBL" id="SMC86585.1"/>
    </source>
</evidence>
<dbReference type="Pfam" id="PF21845">
    <property type="entry name" value="DUF6904"/>
    <property type="match status" value="1"/>
</dbReference>